<dbReference type="Proteomes" id="UP000077202">
    <property type="component" value="Unassembled WGS sequence"/>
</dbReference>
<accession>A0A176VGZ5</accession>
<protein>
    <submittedName>
        <fullName evidence="2">Uncharacterized protein</fullName>
    </submittedName>
</protein>
<evidence type="ECO:0000313" key="3">
    <source>
        <dbReference type="Proteomes" id="UP000077202"/>
    </source>
</evidence>
<name>A0A176VGZ5_MARPO</name>
<proteinExistence type="predicted"/>
<dbReference type="EMBL" id="LVLJ01003670">
    <property type="protein sequence ID" value="OAE20174.1"/>
    <property type="molecule type" value="Genomic_DNA"/>
</dbReference>
<dbReference type="AlphaFoldDB" id="A0A176VGZ5"/>
<comment type="caution">
    <text evidence="2">The sequence shown here is derived from an EMBL/GenBank/DDBJ whole genome shotgun (WGS) entry which is preliminary data.</text>
</comment>
<evidence type="ECO:0000256" key="1">
    <source>
        <dbReference type="SAM" id="MobiDB-lite"/>
    </source>
</evidence>
<organism evidence="2 3">
    <name type="scientific">Marchantia polymorpha subsp. ruderalis</name>
    <dbReference type="NCBI Taxonomy" id="1480154"/>
    <lineage>
        <taxon>Eukaryota</taxon>
        <taxon>Viridiplantae</taxon>
        <taxon>Streptophyta</taxon>
        <taxon>Embryophyta</taxon>
        <taxon>Marchantiophyta</taxon>
        <taxon>Marchantiopsida</taxon>
        <taxon>Marchantiidae</taxon>
        <taxon>Marchantiales</taxon>
        <taxon>Marchantiaceae</taxon>
        <taxon>Marchantia</taxon>
    </lineage>
</organism>
<sequence>MSSASEVVGRLSGLSTRRLALARWRMADMHARSKMNARRRRKKVLNNAECSEALSQPQLSLDHWTPMEALGTEVEDEWYSVEDLRPSEWRPLDVPKESTLAEGKEEEDETEMETSGQRLRHLDELEAILNEDLRSSGKRTLDLCEEIEKSSEVPSSGKAPLEQFAPTVGKKVTEKPMLPLCLWRQWNSTETKVGAQTNEEKGSSNRWGDRTDCNLDFRVCDRDNYLARARRATSGEGVGMQKSLAKVS</sequence>
<evidence type="ECO:0000313" key="2">
    <source>
        <dbReference type="EMBL" id="OAE20174.1"/>
    </source>
</evidence>
<gene>
    <name evidence="2" type="ORF">AXG93_194s1050</name>
</gene>
<reference evidence="2" key="1">
    <citation type="submission" date="2016-03" db="EMBL/GenBank/DDBJ databases">
        <title>Mechanisms controlling the formation of the plant cell surface in tip-growing cells are functionally conserved among land plants.</title>
        <authorList>
            <person name="Honkanen S."/>
            <person name="Jones V.A."/>
            <person name="Morieri G."/>
            <person name="Champion C."/>
            <person name="Hetherington A.J."/>
            <person name="Kelly S."/>
            <person name="Saint-Marcoux D."/>
            <person name="Proust H."/>
            <person name="Prescott H."/>
            <person name="Dolan L."/>
        </authorList>
    </citation>
    <scope>NUCLEOTIDE SEQUENCE [LARGE SCALE GENOMIC DNA]</scope>
    <source>
        <tissue evidence="2">Whole gametophyte</tissue>
    </source>
</reference>
<keyword evidence="3" id="KW-1185">Reference proteome</keyword>
<feature type="region of interest" description="Disordered" evidence="1">
    <location>
        <begin position="90"/>
        <end position="117"/>
    </location>
</feature>